<dbReference type="Gene3D" id="3.30.565.10">
    <property type="entry name" value="Histidine kinase-like ATPase, C-terminal domain"/>
    <property type="match status" value="1"/>
</dbReference>
<feature type="transmembrane region" description="Helical" evidence="1">
    <location>
        <begin position="83"/>
        <end position="105"/>
    </location>
</feature>
<dbReference type="KEGG" id="bliq:INP51_00685"/>
<evidence type="ECO:0000259" key="2">
    <source>
        <dbReference type="Pfam" id="PF14501"/>
    </source>
</evidence>
<dbReference type="PANTHER" id="PTHR40448">
    <property type="entry name" value="TWO-COMPONENT SENSOR HISTIDINE KINASE"/>
    <property type="match status" value="1"/>
</dbReference>
<dbReference type="Proteomes" id="UP000593601">
    <property type="component" value="Chromosome"/>
</dbReference>
<feature type="domain" description="Sensor histidine kinase NatK-like C-terminal" evidence="2">
    <location>
        <begin position="331"/>
        <end position="433"/>
    </location>
</feature>
<keyword evidence="4" id="KW-1185">Reference proteome</keyword>
<gene>
    <name evidence="3" type="ORF">INP51_00685</name>
</gene>
<accession>A0A7M2RGT5</accession>
<keyword evidence="1" id="KW-1133">Transmembrane helix</keyword>
<dbReference type="Pfam" id="PF14501">
    <property type="entry name" value="HATPase_c_5"/>
    <property type="match status" value="1"/>
</dbReference>
<evidence type="ECO:0000256" key="1">
    <source>
        <dbReference type="SAM" id="Phobius"/>
    </source>
</evidence>
<dbReference type="CDD" id="cd16935">
    <property type="entry name" value="HATPase_AgrC-ComD-like"/>
    <property type="match status" value="1"/>
</dbReference>
<evidence type="ECO:0000313" key="4">
    <source>
        <dbReference type="Proteomes" id="UP000593601"/>
    </source>
</evidence>
<feature type="transmembrane region" description="Helical" evidence="1">
    <location>
        <begin position="6"/>
        <end position="25"/>
    </location>
</feature>
<evidence type="ECO:0000313" key="3">
    <source>
        <dbReference type="EMBL" id="QOV19535.1"/>
    </source>
</evidence>
<reference evidence="3 4" key="1">
    <citation type="submission" date="2020-10" db="EMBL/GenBank/DDBJ databases">
        <title>Blautia liquoris sp.nov., isolated from the mud in a fermentation cellar used for the production of Chinese strong-flavoured liquor.</title>
        <authorList>
            <person name="Lu L."/>
        </authorList>
    </citation>
    <scope>NUCLEOTIDE SEQUENCE [LARGE SCALE GENOMIC DNA]</scope>
    <source>
        <strain evidence="3 4">LZLJ-3</strain>
    </source>
</reference>
<dbReference type="SUPFAM" id="SSF55874">
    <property type="entry name" value="ATPase domain of HSP90 chaperone/DNA topoisomerase II/histidine kinase"/>
    <property type="match status" value="1"/>
</dbReference>
<dbReference type="AlphaFoldDB" id="A0A7M2RGT5"/>
<feature type="transmembrane region" description="Helical" evidence="1">
    <location>
        <begin position="156"/>
        <end position="178"/>
    </location>
</feature>
<organism evidence="3 4">
    <name type="scientific">Blautia liquoris</name>
    <dbReference type="NCBI Taxonomy" id="2779518"/>
    <lineage>
        <taxon>Bacteria</taxon>
        <taxon>Bacillati</taxon>
        <taxon>Bacillota</taxon>
        <taxon>Clostridia</taxon>
        <taxon>Lachnospirales</taxon>
        <taxon>Lachnospiraceae</taxon>
        <taxon>Blautia</taxon>
    </lineage>
</organism>
<dbReference type="EMBL" id="CP063304">
    <property type="protein sequence ID" value="QOV19535.1"/>
    <property type="molecule type" value="Genomic_DNA"/>
</dbReference>
<dbReference type="InterPro" id="IPR032834">
    <property type="entry name" value="NatK-like_C"/>
</dbReference>
<proteinExistence type="predicted"/>
<feature type="transmembrane region" description="Helical" evidence="1">
    <location>
        <begin position="190"/>
        <end position="211"/>
    </location>
</feature>
<protein>
    <submittedName>
        <fullName evidence="3">GHKL domain-containing protein</fullName>
    </submittedName>
</protein>
<sequence length="435" mass="49214">MRDFANYAFSLVEVGSILAIPWSVLPKKIEKGLGLTILFACMIIGAAANNLLSVNIFVKPLIMLGLFGVFSEMIFQGNMCTKIFYLILGMYIVGASEMCIANIVFSLPQQFSSTLINSTLMETVFTLGIKLIVIVCGIIFVRYINKLQPKLPRKYWYILDLMFVVFIEMLQLCIFIESNLTNNNQLSNNLKYVIVLSYLILIMGIGVIYFFGKICWAYERQTELEIFQLRSSELDKIVSYQMHMASELKNIRHDIKKHMANVSHLLDGAQVGQAREYVDQLGERLDNMKPVIKSGNSIVDVIMSKYSAVCKSKDIELILLVDEVPKLEISPVDISAIMDNLLDNAIEAVLRSNLEERCIEVKYFSYKGGLAIKIKNPYKGALNIQGEKLMTSKSELDTHGYGLKSIKTAIERNNGDFKYYIEKESFTAVVILPLK</sequence>
<dbReference type="PANTHER" id="PTHR40448:SF1">
    <property type="entry name" value="TWO-COMPONENT SENSOR HISTIDINE KINASE"/>
    <property type="match status" value="1"/>
</dbReference>
<name>A0A7M2RGT5_9FIRM</name>
<keyword evidence="1" id="KW-0812">Transmembrane</keyword>
<dbReference type="GO" id="GO:0042802">
    <property type="term" value="F:identical protein binding"/>
    <property type="evidence" value="ECO:0007669"/>
    <property type="project" value="TreeGrafter"/>
</dbReference>
<dbReference type="InterPro" id="IPR036890">
    <property type="entry name" value="HATPase_C_sf"/>
</dbReference>
<feature type="transmembrane region" description="Helical" evidence="1">
    <location>
        <begin position="32"/>
        <end position="48"/>
    </location>
</feature>
<feature type="transmembrane region" description="Helical" evidence="1">
    <location>
        <begin position="125"/>
        <end position="144"/>
    </location>
</feature>
<dbReference type="RefSeq" id="WP_193735855.1">
    <property type="nucleotide sequence ID" value="NZ_CP063304.1"/>
</dbReference>
<keyword evidence="1" id="KW-0472">Membrane</keyword>